<name>G0P1H7_CAEBE</name>
<reference evidence="2" key="1">
    <citation type="submission" date="2011-07" db="EMBL/GenBank/DDBJ databases">
        <authorList>
            <consortium name="Caenorhabditis brenneri Sequencing and Analysis Consortium"/>
            <person name="Wilson R.K."/>
        </authorList>
    </citation>
    <scope>NUCLEOTIDE SEQUENCE [LARGE SCALE GENOMIC DNA]</scope>
    <source>
        <strain evidence="2">PB2801</strain>
    </source>
</reference>
<gene>
    <name evidence="1" type="ORF">CAEBREN_06027</name>
</gene>
<dbReference type="EMBL" id="GL380013">
    <property type="protein sequence ID" value="EGT42345.1"/>
    <property type="molecule type" value="Genomic_DNA"/>
</dbReference>
<evidence type="ECO:0000313" key="1">
    <source>
        <dbReference type="EMBL" id="EGT42345.1"/>
    </source>
</evidence>
<dbReference type="HOGENOM" id="CLU_977369_0_0_1"/>
<evidence type="ECO:0000313" key="2">
    <source>
        <dbReference type="Proteomes" id="UP000008068"/>
    </source>
</evidence>
<dbReference type="InParanoid" id="G0P1H7"/>
<dbReference type="Proteomes" id="UP000008068">
    <property type="component" value="Unassembled WGS sequence"/>
</dbReference>
<keyword evidence="2" id="KW-1185">Reference proteome</keyword>
<dbReference type="AlphaFoldDB" id="G0P1H7"/>
<accession>G0P1H7</accession>
<protein>
    <submittedName>
        <fullName evidence="1">Uncharacterized protein</fullName>
    </submittedName>
</protein>
<sequence>MPSIPETSIGSKFEWSKLPNEMKQMCTAKVDSWATRCLLRTVDYLTKEVVDLDKMNIYRLSLDFEMRQFDVRGFAAGTYQTKQGQLDAGLTESIKYIFKNSRIEDAWFSHVPEDFAETYLTGSVIKAKSVNLINSSNKCFQDILQSVDKNMIQSLYVDPGYGNEMDYTILSSPKYTGIKTYSIKTTNCWETVFLIATKFIASDDDVGCVLYLDCEHGEDVAEQFEDEFRAKLIEKSEKEPVDHYHGYCRIRTENPAKHLFLSFVHSFSENISLKVVPAAIPSVLL</sequence>
<proteinExistence type="predicted"/>
<organism evidence="2">
    <name type="scientific">Caenorhabditis brenneri</name>
    <name type="common">Nematode worm</name>
    <dbReference type="NCBI Taxonomy" id="135651"/>
    <lineage>
        <taxon>Eukaryota</taxon>
        <taxon>Metazoa</taxon>
        <taxon>Ecdysozoa</taxon>
        <taxon>Nematoda</taxon>
        <taxon>Chromadorea</taxon>
        <taxon>Rhabditida</taxon>
        <taxon>Rhabditina</taxon>
        <taxon>Rhabditomorpha</taxon>
        <taxon>Rhabditoidea</taxon>
        <taxon>Rhabditidae</taxon>
        <taxon>Peloderinae</taxon>
        <taxon>Caenorhabditis</taxon>
    </lineage>
</organism>